<dbReference type="Gene3D" id="3.30.1280.10">
    <property type="entry name" value="Phosphoribosylformylglycinamidine synthase subunit PurS"/>
    <property type="match status" value="1"/>
</dbReference>
<dbReference type="GO" id="GO:0005524">
    <property type="term" value="F:ATP binding"/>
    <property type="evidence" value="ECO:0007669"/>
    <property type="project" value="UniProtKB-UniRule"/>
</dbReference>
<comment type="function">
    <text evidence="6">Part of the phosphoribosylformylglycinamidine synthase complex involved in the purines biosynthetic pathway. Catalyzes the ATP-dependent conversion of formylglycinamide ribonucleotide (FGAR) and glutamine to yield formylglycinamidine ribonucleotide (FGAM) and glutamate. The FGAM synthase complex is composed of three subunits. PurQ produces an ammonia molecule by converting glutamine to glutamate. PurL transfers the ammonia molecule to FGAR to form FGAM in an ATP-dependent manner. PurS interacts with PurQ and PurL and is thought to assist in the transfer of the ammonia molecule from PurQ to PurL.</text>
</comment>
<comment type="catalytic activity">
    <reaction evidence="6">
        <text>N(2)-formyl-N(1)-(5-phospho-beta-D-ribosyl)glycinamide + L-glutamine + ATP + H2O = 2-formamido-N(1)-(5-O-phospho-beta-D-ribosyl)acetamidine + L-glutamate + ADP + phosphate + H(+)</text>
        <dbReference type="Rhea" id="RHEA:17129"/>
        <dbReference type="ChEBI" id="CHEBI:15377"/>
        <dbReference type="ChEBI" id="CHEBI:15378"/>
        <dbReference type="ChEBI" id="CHEBI:29985"/>
        <dbReference type="ChEBI" id="CHEBI:30616"/>
        <dbReference type="ChEBI" id="CHEBI:43474"/>
        <dbReference type="ChEBI" id="CHEBI:58359"/>
        <dbReference type="ChEBI" id="CHEBI:147286"/>
        <dbReference type="ChEBI" id="CHEBI:147287"/>
        <dbReference type="ChEBI" id="CHEBI:456216"/>
        <dbReference type="EC" id="6.3.5.3"/>
    </reaction>
</comment>
<protein>
    <recommendedName>
        <fullName evidence="6">Phosphoribosylformylglycinamidine synthase subunit PurS</fullName>
        <shortName evidence="6">FGAM synthase</shortName>
        <ecNumber evidence="6">6.3.5.3</ecNumber>
    </recommendedName>
    <alternativeName>
        <fullName evidence="6">Formylglycinamide ribonucleotide amidotransferase subunit III</fullName>
        <shortName evidence="6">FGAR amidotransferase III</shortName>
        <shortName evidence="6">FGAR-AT III</shortName>
    </alternativeName>
    <alternativeName>
        <fullName evidence="6">Phosphoribosylformylglycinamidine synthase subunit III</fullName>
    </alternativeName>
</protein>
<keyword evidence="3 6" id="KW-0547">Nucleotide-binding</keyword>
<organism evidence="7 8">
    <name type="scientific">Qipengyuania oceanensis</name>
    <dbReference type="NCBI Taxonomy" id="1463597"/>
    <lineage>
        <taxon>Bacteria</taxon>
        <taxon>Pseudomonadati</taxon>
        <taxon>Pseudomonadota</taxon>
        <taxon>Alphaproteobacteria</taxon>
        <taxon>Sphingomonadales</taxon>
        <taxon>Erythrobacteraceae</taxon>
        <taxon>Qipengyuania</taxon>
    </lineage>
</organism>
<dbReference type="EMBL" id="WTYN01000002">
    <property type="protein sequence ID" value="MXO63529.1"/>
    <property type="molecule type" value="Genomic_DNA"/>
</dbReference>
<keyword evidence="5 6" id="KW-0067">ATP-binding</keyword>
<comment type="similarity">
    <text evidence="6">Belongs to the PurS family.</text>
</comment>
<evidence type="ECO:0000256" key="3">
    <source>
        <dbReference type="ARBA" id="ARBA00022741"/>
    </source>
</evidence>
<evidence type="ECO:0000313" key="8">
    <source>
        <dbReference type="Proteomes" id="UP000445582"/>
    </source>
</evidence>
<evidence type="ECO:0000256" key="1">
    <source>
        <dbReference type="ARBA" id="ARBA00022490"/>
    </source>
</evidence>
<gene>
    <name evidence="6 7" type="primary">purS</name>
    <name evidence="7" type="ORF">GRI48_10945</name>
</gene>
<reference evidence="7 8" key="1">
    <citation type="submission" date="2019-12" db="EMBL/GenBank/DDBJ databases">
        <title>Genomic-based taxomic classification of the family Erythrobacteraceae.</title>
        <authorList>
            <person name="Xu L."/>
        </authorList>
    </citation>
    <scope>NUCLEOTIDE SEQUENCE [LARGE SCALE GENOMIC DNA]</scope>
    <source>
        <strain evidence="7 8">MCCC 1A09965</strain>
    </source>
</reference>
<dbReference type="Proteomes" id="UP000445582">
    <property type="component" value="Unassembled WGS sequence"/>
</dbReference>
<accession>A0A844YJN4</accession>
<comment type="pathway">
    <text evidence="6">Purine metabolism; IMP biosynthesis via de novo pathway; 5-amino-1-(5-phospho-D-ribosyl)imidazole from N(2)-formyl-N(1)-(5-phospho-D-ribosyl)glycinamide: step 1/2.</text>
</comment>
<comment type="caution">
    <text evidence="7">The sequence shown here is derived from an EMBL/GenBank/DDBJ whole genome shotgun (WGS) entry which is preliminary data.</text>
</comment>
<dbReference type="NCBIfam" id="NF004630">
    <property type="entry name" value="PRK05974.1"/>
    <property type="match status" value="1"/>
</dbReference>
<dbReference type="PANTHER" id="PTHR34696">
    <property type="entry name" value="PHOSPHORIBOSYLFORMYLGLYCINAMIDINE SYNTHASE SUBUNIT PURS"/>
    <property type="match status" value="1"/>
</dbReference>
<evidence type="ECO:0000313" key="7">
    <source>
        <dbReference type="EMBL" id="MXO63529.1"/>
    </source>
</evidence>
<dbReference type="GO" id="GO:0005737">
    <property type="term" value="C:cytoplasm"/>
    <property type="evidence" value="ECO:0007669"/>
    <property type="project" value="UniProtKB-SubCell"/>
</dbReference>
<dbReference type="Pfam" id="PF02700">
    <property type="entry name" value="PurS"/>
    <property type="match status" value="1"/>
</dbReference>
<sequence length="82" mass="9258">MKVQVHVRLKPGVLDPQGRAIHHALEGLGFEGVEDVRAGRLIELEVAQSVTDDQIEQMCRQLLANMVIEDYRIHRVAEKETA</sequence>
<evidence type="ECO:0000256" key="6">
    <source>
        <dbReference type="HAMAP-Rule" id="MF_01926"/>
    </source>
</evidence>
<dbReference type="NCBIfam" id="TIGR00302">
    <property type="entry name" value="phosphoribosylformylglycinamidine synthase subunit PurS"/>
    <property type="match status" value="1"/>
</dbReference>
<name>A0A844YJN4_9SPHN</name>
<dbReference type="PANTHER" id="PTHR34696:SF1">
    <property type="entry name" value="PHOSPHORIBOSYLFORMYLGLYCINAMIDINE SYNTHASE SUBUNIT PURS"/>
    <property type="match status" value="1"/>
</dbReference>
<keyword evidence="1 6" id="KW-0963">Cytoplasm</keyword>
<dbReference type="GO" id="GO:0004642">
    <property type="term" value="F:phosphoribosylformylglycinamidine synthase activity"/>
    <property type="evidence" value="ECO:0007669"/>
    <property type="project" value="UniProtKB-UniRule"/>
</dbReference>
<keyword evidence="2 6" id="KW-0436">Ligase</keyword>
<dbReference type="AlphaFoldDB" id="A0A844YJN4"/>
<dbReference type="HAMAP" id="MF_01926">
    <property type="entry name" value="PurS"/>
    <property type="match status" value="1"/>
</dbReference>
<dbReference type="EC" id="6.3.5.3" evidence="6"/>
<keyword evidence="8" id="KW-1185">Reference proteome</keyword>
<dbReference type="GO" id="GO:0006189">
    <property type="term" value="P:'de novo' IMP biosynthetic process"/>
    <property type="evidence" value="ECO:0007669"/>
    <property type="project" value="UniProtKB-UniRule"/>
</dbReference>
<evidence type="ECO:0000256" key="5">
    <source>
        <dbReference type="ARBA" id="ARBA00022840"/>
    </source>
</evidence>
<keyword evidence="4 6" id="KW-0658">Purine biosynthesis</keyword>
<evidence type="ECO:0000256" key="4">
    <source>
        <dbReference type="ARBA" id="ARBA00022755"/>
    </source>
</evidence>
<dbReference type="InterPro" id="IPR003850">
    <property type="entry name" value="PurS"/>
</dbReference>
<dbReference type="SUPFAM" id="SSF82697">
    <property type="entry name" value="PurS-like"/>
    <property type="match status" value="1"/>
</dbReference>
<dbReference type="InterPro" id="IPR036604">
    <property type="entry name" value="PurS-like_sf"/>
</dbReference>
<dbReference type="RefSeq" id="WP_160675894.1">
    <property type="nucleotide sequence ID" value="NZ_WTYN01000002.1"/>
</dbReference>
<dbReference type="UniPathway" id="UPA00074">
    <property type="reaction ID" value="UER00128"/>
</dbReference>
<comment type="subcellular location">
    <subcellularLocation>
        <location evidence="6">Cytoplasm</location>
    </subcellularLocation>
</comment>
<comment type="subunit">
    <text evidence="6">Part of the FGAM synthase complex composed of 1 PurL, 1 PurQ and 2 PurS subunits.</text>
</comment>
<proteinExistence type="inferred from homology"/>
<dbReference type="OrthoDB" id="9799101at2"/>
<evidence type="ECO:0000256" key="2">
    <source>
        <dbReference type="ARBA" id="ARBA00022598"/>
    </source>
</evidence>